<name>A0A2T2WWN5_9FIRM</name>
<dbReference type="Proteomes" id="UP000242699">
    <property type="component" value="Unassembled WGS sequence"/>
</dbReference>
<dbReference type="SUPFAM" id="SSF102588">
    <property type="entry name" value="LmbE-like"/>
    <property type="match status" value="1"/>
</dbReference>
<dbReference type="AlphaFoldDB" id="A0A2T2WWN5"/>
<reference evidence="1 2" key="1">
    <citation type="journal article" date="2014" name="BMC Genomics">
        <title>Comparison of environmental and isolate Sulfobacillus genomes reveals diverse carbon, sulfur, nitrogen, and hydrogen metabolisms.</title>
        <authorList>
            <person name="Justice N.B."/>
            <person name="Norman A."/>
            <person name="Brown C.T."/>
            <person name="Singh A."/>
            <person name="Thomas B.C."/>
            <person name="Banfield J.F."/>
        </authorList>
    </citation>
    <scope>NUCLEOTIDE SEQUENCE [LARGE SCALE GENOMIC DNA]</scope>
    <source>
        <strain evidence="1">AMDSBA1</strain>
    </source>
</reference>
<evidence type="ECO:0008006" key="3">
    <source>
        <dbReference type="Google" id="ProtNLM"/>
    </source>
</evidence>
<dbReference type="Gene3D" id="3.40.50.10320">
    <property type="entry name" value="LmbE-like"/>
    <property type="match status" value="1"/>
</dbReference>
<organism evidence="1 2">
    <name type="scientific">Sulfobacillus benefaciens</name>
    <dbReference type="NCBI Taxonomy" id="453960"/>
    <lineage>
        <taxon>Bacteria</taxon>
        <taxon>Bacillati</taxon>
        <taxon>Bacillota</taxon>
        <taxon>Clostridia</taxon>
        <taxon>Eubacteriales</taxon>
        <taxon>Clostridiales Family XVII. Incertae Sedis</taxon>
        <taxon>Sulfobacillus</taxon>
    </lineage>
</organism>
<gene>
    <name evidence="1" type="ORF">C7B43_13485</name>
</gene>
<dbReference type="InterPro" id="IPR024078">
    <property type="entry name" value="LmbE-like_dom_sf"/>
</dbReference>
<accession>A0A2T2WWN5</accession>
<dbReference type="PANTHER" id="PTHR12993">
    <property type="entry name" value="N-ACETYLGLUCOSAMINYL-PHOSPHATIDYLINOSITOL DE-N-ACETYLASE-RELATED"/>
    <property type="match status" value="1"/>
</dbReference>
<dbReference type="GO" id="GO:0016811">
    <property type="term" value="F:hydrolase activity, acting on carbon-nitrogen (but not peptide) bonds, in linear amides"/>
    <property type="evidence" value="ECO:0007669"/>
    <property type="project" value="TreeGrafter"/>
</dbReference>
<evidence type="ECO:0000313" key="1">
    <source>
        <dbReference type="EMBL" id="PSR26622.1"/>
    </source>
</evidence>
<proteinExistence type="predicted"/>
<dbReference type="EMBL" id="PXYT01000034">
    <property type="protein sequence ID" value="PSR26622.1"/>
    <property type="molecule type" value="Genomic_DNA"/>
</dbReference>
<dbReference type="Pfam" id="PF02585">
    <property type="entry name" value="PIG-L"/>
    <property type="match status" value="1"/>
</dbReference>
<dbReference type="InterPro" id="IPR003737">
    <property type="entry name" value="GlcNAc_PI_deacetylase-related"/>
</dbReference>
<sequence>MMDLSTILPIPDLTQAKRLLAFSPHPDDNEVGAGATIARLISQGCEVVYVVATVGQAGSEDMGITTQELGQVRKREQEEALKTLGGGEVIFWSYPDTMLRAHESALQSDVLRVIRQYRPDFVMAPDPWLPYEAHPDHRTLGHAVATGVIMAPFSLAFQQSGTPVPSPAIAFYGSAWPNAFIDVSGTFDRKLAALEAHKSQFAPPLGPQLMMYLTLHAQENGQKIGVERAEPFKVLTQHHLHFNAYAWQS</sequence>
<protein>
    <recommendedName>
        <fullName evidence="3">PIG-L family deacetylase</fullName>
    </recommendedName>
</protein>
<comment type="caution">
    <text evidence="1">The sequence shown here is derived from an EMBL/GenBank/DDBJ whole genome shotgun (WGS) entry which is preliminary data.</text>
</comment>
<dbReference type="PANTHER" id="PTHR12993:SF11">
    <property type="entry name" value="N-ACETYLGLUCOSAMINYL-PHOSPHATIDYLINOSITOL DE-N-ACETYLASE"/>
    <property type="match status" value="1"/>
</dbReference>
<evidence type="ECO:0000313" key="2">
    <source>
        <dbReference type="Proteomes" id="UP000242699"/>
    </source>
</evidence>